<dbReference type="GO" id="GO:0004113">
    <property type="term" value="F:2',3'-cyclic-nucleotide 3'-phosphodiesterase activity"/>
    <property type="evidence" value="ECO:0007669"/>
    <property type="project" value="InterPro"/>
</dbReference>
<evidence type="ECO:0000313" key="4">
    <source>
        <dbReference type="Proteomes" id="UP000575083"/>
    </source>
</evidence>
<name>A0A7X0UAY1_9BURK</name>
<dbReference type="Pfam" id="PF13563">
    <property type="entry name" value="2_5_RNA_ligase2"/>
    <property type="match status" value="1"/>
</dbReference>
<sequence length="218" mass="24765">MPHQLSLPGVEAAEPRSSRPHPQPAPERRARPHHLFFAVLADPATAWCADRMRRDLVARHQLTGSEVRTERLHLTLVSLDWHAEFSPALALWAARAASGVDMPAFNMRLDRFLSFHRRRGNRPQVLCGEGEGVAGFLALYQALHEALQAAWPLPHFARSAPVITPHMTLYYSPRDVPEHPVEPLCWTVHGFQLLYNRLGSGGAYQVLGRWRLDHHRFH</sequence>
<dbReference type="GO" id="GO:0016874">
    <property type="term" value="F:ligase activity"/>
    <property type="evidence" value="ECO:0007669"/>
    <property type="project" value="UniProtKB-KW"/>
</dbReference>
<dbReference type="Gene3D" id="3.90.1140.10">
    <property type="entry name" value="Cyclic phosphodiesterase"/>
    <property type="match status" value="1"/>
</dbReference>
<dbReference type="SUPFAM" id="SSF55144">
    <property type="entry name" value="LigT-like"/>
    <property type="match status" value="1"/>
</dbReference>
<organism evidence="3 4">
    <name type="scientific">Acidovorax soli</name>
    <dbReference type="NCBI Taxonomy" id="592050"/>
    <lineage>
        <taxon>Bacteria</taxon>
        <taxon>Pseudomonadati</taxon>
        <taxon>Pseudomonadota</taxon>
        <taxon>Betaproteobacteria</taxon>
        <taxon>Burkholderiales</taxon>
        <taxon>Comamonadaceae</taxon>
        <taxon>Acidovorax</taxon>
    </lineage>
</organism>
<dbReference type="AlphaFoldDB" id="A0A7X0UAY1"/>
<dbReference type="EMBL" id="JACHLK010000009">
    <property type="protein sequence ID" value="MBB6561752.1"/>
    <property type="molecule type" value="Genomic_DNA"/>
</dbReference>
<dbReference type="Proteomes" id="UP000575083">
    <property type="component" value="Unassembled WGS sequence"/>
</dbReference>
<evidence type="ECO:0000256" key="1">
    <source>
        <dbReference type="ARBA" id="ARBA00022801"/>
    </source>
</evidence>
<dbReference type="GO" id="GO:0008664">
    <property type="term" value="F:RNA 2',3'-cyclic 3'-phosphodiesterase activity"/>
    <property type="evidence" value="ECO:0007669"/>
    <property type="project" value="InterPro"/>
</dbReference>
<dbReference type="RefSeq" id="WP_184861087.1">
    <property type="nucleotide sequence ID" value="NZ_JACHLK010000009.1"/>
</dbReference>
<keyword evidence="1" id="KW-0378">Hydrolase</keyword>
<evidence type="ECO:0000313" key="3">
    <source>
        <dbReference type="EMBL" id="MBB6561752.1"/>
    </source>
</evidence>
<dbReference type="InterPro" id="IPR009097">
    <property type="entry name" value="Cyclic_Pdiesterase"/>
</dbReference>
<feature type="region of interest" description="Disordered" evidence="2">
    <location>
        <begin position="1"/>
        <end position="29"/>
    </location>
</feature>
<dbReference type="EC" id="6.5.1.-" evidence="3"/>
<keyword evidence="4" id="KW-1185">Reference proteome</keyword>
<dbReference type="PANTHER" id="PTHR35561">
    <property type="entry name" value="RNA 2',3'-CYCLIC PHOSPHODIESTERASE"/>
    <property type="match status" value="1"/>
</dbReference>
<dbReference type="InterPro" id="IPR004175">
    <property type="entry name" value="RNA_CPDase"/>
</dbReference>
<evidence type="ECO:0000256" key="2">
    <source>
        <dbReference type="SAM" id="MobiDB-lite"/>
    </source>
</evidence>
<proteinExistence type="predicted"/>
<keyword evidence="3" id="KW-0436">Ligase</keyword>
<protein>
    <submittedName>
        <fullName evidence="3">2'-5' RNA ligase</fullName>
        <ecNumber evidence="3">6.5.1.-</ecNumber>
    </submittedName>
</protein>
<comment type="caution">
    <text evidence="3">The sequence shown here is derived from an EMBL/GenBank/DDBJ whole genome shotgun (WGS) entry which is preliminary data.</text>
</comment>
<gene>
    <name evidence="3" type="ORF">HNP48_004446</name>
</gene>
<accession>A0A7X0UAY1</accession>
<reference evidence="3 4" key="1">
    <citation type="submission" date="2020-08" db="EMBL/GenBank/DDBJ databases">
        <title>Functional genomics of gut bacteria from endangered species of beetles.</title>
        <authorList>
            <person name="Carlos-Shanley C."/>
        </authorList>
    </citation>
    <scope>NUCLEOTIDE SEQUENCE [LARGE SCALE GENOMIC DNA]</scope>
    <source>
        <strain evidence="3 4">S00198</strain>
    </source>
</reference>
<dbReference type="PANTHER" id="PTHR35561:SF1">
    <property type="entry name" value="RNA 2',3'-CYCLIC PHOSPHODIESTERASE"/>
    <property type="match status" value="1"/>
</dbReference>